<name>A0A0A9HUX1_ARUDO</name>
<reference evidence="1" key="2">
    <citation type="journal article" date="2015" name="Data Brief">
        <title>Shoot transcriptome of the giant reed, Arundo donax.</title>
        <authorList>
            <person name="Barrero R.A."/>
            <person name="Guerrero F.D."/>
            <person name="Moolhuijzen P."/>
            <person name="Goolsby J.A."/>
            <person name="Tidwell J."/>
            <person name="Bellgard S.E."/>
            <person name="Bellgard M.I."/>
        </authorList>
    </citation>
    <scope>NUCLEOTIDE SEQUENCE</scope>
    <source>
        <tissue evidence="1">Shoot tissue taken approximately 20 cm above the soil surface</tissue>
    </source>
</reference>
<sequence length="46" mass="5427">MEGICKKGFEGLEYYQKTSYGQGYVKINYLRARTITRLSRSYGFHL</sequence>
<dbReference type="EMBL" id="GBRH01161193">
    <property type="protein sequence ID" value="JAE36703.1"/>
    <property type="molecule type" value="Transcribed_RNA"/>
</dbReference>
<dbReference type="AlphaFoldDB" id="A0A0A9HUX1"/>
<accession>A0A0A9HUX1</accession>
<organism evidence="1">
    <name type="scientific">Arundo donax</name>
    <name type="common">Giant reed</name>
    <name type="synonym">Donax arundinaceus</name>
    <dbReference type="NCBI Taxonomy" id="35708"/>
    <lineage>
        <taxon>Eukaryota</taxon>
        <taxon>Viridiplantae</taxon>
        <taxon>Streptophyta</taxon>
        <taxon>Embryophyta</taxon>
        <taxon>Tracheophyta</taxon>
        <taxon>Spermatophyta</taxon>
        <taxon>Magnoliopsida</taxon>
        <taxon>Liliopsida</taxon>
        <taxon>Poales</taxon>
        <taxon>Poaceae</taxon>
        <taxon>PACMAD clade</taxon>
        <taxon>Arundinoideae</taxon>
        <taxon>Arundineae</taxon>
        <taxon>Arundo</taxon>
    </lineage>
</organism>
<evidence type="ECO:0000313" key="1">
    <source>
        <dbReference type="EMBL" id="JAE36703.1"/>
    </source>
</evidence>
<reference evidence="1" key="1">
    <citation type="submission" date="2014-09" db="EMBL/GenBank/DDBJ databases">
        <authorList>
            <person name="Magalhaes I.L.F."/>
            <person name="Oliveira U."/>
            <person name="Santos F.R."/>
            <person name="Vidigal T.H.D.A."/>
            <person name="Brescovit A.D."/>
            <person name="Santos A.J."/>
        </authorList>
    </citation>
    <scope>NUCLEOTIDE SEQUENCE</scope>
    <source>
        <tissue evidence="1">Shoot tissue taken approximately 20 cm above the soil surface</tissue>
    </source>
</reference>
<proteinExistence type="predicted"/>
<protein>
    <submittedName>
        <fullName evidence="1">Uncharacterized protein</fullName>
    </submittedName>
</protein>